<organism evidence="2 3">
    <name type="scientific">Cryptosporangium phraense</name>
    <dbReference type="NCBI Taxonomy" id="2593070"/>
    <lineage>
        <taxon>Bacteria</taxon>
        <taxon>Bacillati</taxon>
        <taxon>Actinomycetota</taxon>
        <taxon>Actinomycetes</taxon>
        <taxon>Cryptosporangiales</taxon>
        <taxon>Cryptosporangiaceae</taxon>
        <taxon>Cryptosporangium</taxon>
    </lineage>
</organism>
<dbReference type="CDD" id="cd04301">
    <property type="entry name" value="NAT_SF"/>
    <property type="match status" value="1"/>
</dbReference>
<keyword evidence="2" id="KW-0808">Transferase</keyword>
<dbReference type="Proteomes" id="UP000317982">
    <property type="component" value="Unassembled WGS sequence"/>
</dbReference>
<keyword evidence="3" id="KW-1185">Reference proteome</keyword>
<dbReference type="GO" id="GO:0034069">
    <property type="term" value="F:aminoglycoside N-acetyltransferase activity"/>
    <property type="evidence" value="ECO:0007669"/>
    <property type="project" value="TreeGrafter"/>
</dbReference>
<dbReference type="Gene3D" id="3.30.1050.10">
    <property type="entry name" value="SCP2 sterol-binding domain"/>
    <property type="match status" value="1"/>
</dbReference>
<evidence type="ECO:0000313" key="3">
    <source>
        <dbReference type="Proteomes" id="UP000317982"/>
    </source>
</evidence>
<dbReference type="InterPro" id="IPR025559">
    <property type="entry name" value="Eis_dom"/>
</dbReference>
<gene>
    <name evidence="2" type="ORF">FL583_37680</name>
</gene>
<dbReference type="PANTHER" id="PTHR37817:SF1">
    <property type="entry name" value="N-ACETYLTRANSFERASE EIS"/>
    <property type="match status" value="1"/>
</dbReference>
<dbReference type="AlphaFoldDB" id="A0A545AEY0"/>
<proteinExistence type="predicted"/>
<evidence type="ECO:0000259" key="1">
    <source>
        <dbReference type="PROSITE" id="PS51186"/>
    </source>
</evidence>
<comment type="caution">
    <text evidence="2">The sequence shown here is derived from an EMBL/GenBank/DDBJ whole genome shotgun (WGS) entry which is preliminary data.</text>
</comment>
<dbReference type="EMBL" id="VIRS01000053">
    <property type="protein sequence ID" value="TQS39879.1"/>
    <property type="molecule type" value="Genomic_DNA"/>
</dbReference>
<dbReference type="InterPro" id="IPR036527">
    <property type="entry name" value="SCP2_sterol-bd_dom_sf"/>
</dbReference>
<reference evidence="2 3" key="1">
    <citation type="submission" date="2019-07" db="EMBL/GenBank/DDBJ databases">
        <title>Cryptosporangium phraense sp. nov., isolated from plant litter.</title>
        <authorList>
            <person name="Suriyachadkun C."/>
        </authorList>
    </citation>
    <scope>NUCLEOTIDE SEQUENCE [LARGE SCALE GENOMIC DNA]</scope>
    <source>
        <strain evidence="2 3">A-T 5661</strain>
    </source>
</reference>
<sequence>MTIEVVQLTPDDERFIQAGAHLLRTAFGGPPPGSGEERGARYRRAVERDVVFAAVEGRELLGVTTIRPYRQWFAGRDLAMGGISSVAVAAHARRRGVARKLLGTATERMHTDGQPVSTLYPSIPPAYRAFGWEVAGVFATIDLPVAVLASAGASGPAGAGPAETVALRALARDEPAEADLAAVQALYTAAARSAVGPLTRTGPLFDPKELATLDGVVIASVDGVDAGYVTWSRQGHWDEAARLDVFDLIADRPDVRDALLTAAGSWRTSIRSARIRLADPALAGLGLPRGGRSEYEPWMLRLIDVESAVAGRGFGPVGAEVDLEISDPQAPWNEGRWQLSVVDGRGTLTRGGGGGVRIGSRGLAAVFTGYVGAAGLRSAGLVEGDEGGLERLAAVFAGPVPWMLDEF</sequence>
<dbReference type="OrthoDB" id="3498897at2"/>
<dbReference type="PANTHER" id="PTHR37817">
    <property type="entry name" value="N-ACETYLTRANSFERASE EIS"/>
    <property type="match status" value="1"/>
</dbReference>
<dbReference type="Gene3D" id="3.40.630.30">
    <property type="match status" value="2"/>
</dbReference>
<dbReference type="GO" id="GO:0030649">
    <property type="term" value="P:aminoglycoside antibiotic catabolic process"/>
    <property type="evidence" value="ECO:0007669"/>
    <property type="project" value="TreeGrafter"/>
</dbReference>
<name>A0A545AEY0_9ACTN</name>
<dbReference type="SUPFAM" id="SSF55729">
    <property type="entry name" value="Acyl-CoA N-acyltransferases (Nat)"/>
    <property type="match status" value="1"/>
</dbReference>
<dbReference type="Pfam" id="PF13527">
    <property type="entry name" value="Acetyltransf_9"/>
    <property type="match status" value="1"/>
</dbReference>
<dbReference type="InterPro" id="IPR016181">
    <property type="entry name" value="Acyl_CoA_acyltransferase"/>
</dbReference>
<dbReference type="InterPro" id="IPR051554">
    <property type="entry name" value="Acetyltransferase_Eis"/>
</dbReference>
<protein>
    <submittedName>
        <fullName evidence="2">GNAT family N-acetyltransferase</fullName>
    </submittedName>
</protein>
<evidence type="ECO:0000313" key="2">
    <source>
        <dbReference type="EMBL" id="TQS39879.1"/>
    </source>
</evidence>
<dbReference type="InParanoid" id="A0A545AEY0"/>
<accession>A0A545AEY0</accession>
<dbReference type="Pfam" id="PF13530">
    <property type="entry name" value="SCP2_2"/>
    <property type="match status" value="1"/>
</dbReference>
<dbReference type="InterPro" id="IPR000182">
    <property type="entry name" value="GNAT_dom"/>
</dbReference>
<dbReference type="RefSeq" id="WP_142709708.1">
    <property type="nucleotide sequence ID" value="NZ_VIRS01000053.1"/>
</dbReference>
<dbReference type="PROSITE" id="PS51186">
    <property type="entry name" value="GNAT"/>
    <property type="match status" value="1"/>
</dbReference>
<dbReference type="SUPFAM" id="SSF55718">
    <property type="entry name" value="SCP-like"/>
    <property type="match status" value="1"/>
</dbReference>
<feature type="domain" description="N-acetyltransferase" evidence="1">
    <location>
        <begin position="3"/>
        <end position="154"/>
    </location>
</feature>